<dbReference type="CDD" id="cd06225">
    <property type="entry name" value="HAMP"/>
    <property type="match status" value="1"/>
</dbReference>
<dbReference type="CDD" id="cd12913">
    <property type="entry name" value="PDC1_MCP_like"/>
    <property type="match status" value="1"/>
</dbReference>
<dbReference type="GO" id="GO:0052621">
    <property type="term" value="F:diguanylate cyclase activity"/>
    <property type="evidence" value="ECO:0007669"/>
    <property type="project" value="TreeGrafter"/>
</dbReference>
<dbReference type="EMBL" id="LAYJ01000103">
    <property type="protein sequence ID" value="KKI50630.1"/>
    <property type="molecule type" value="Genomic_DNA"/>
</dbReference>
<dbReference type="OrthoDB" id="9804955at2"/>
<accession>A0A0M2NK65</accession>
<evidence type="ECO:0000259" key="3">
    <source>
        <dbReference type="PROSITE" id="PS50887"/>
    </source>
</evidence>
<dbReference type="NCBIfam" id="TIGR00254">
    <property type="entry name" value="GGDEF"/>
    <property type="match status" value="1"/>
</dbReference>
<keyword evidence="1" id="KW-0812">Transmembrane</keyword>
<proteinExistence type="predicted"/>
<dbReference type="InterPro" id="IPR043128">
    <property type="entry name" value="Rev_trsase/Diguanyl_cyclase"/>
</dbReference>
<evidence type="ECO:0000313" key="5">
    <source>
        <dbReference type="Proteomes" id="UP000034076"/>
    </source>
</evidence>
<dbReference type="SMART" id="SM00267">
    <property type="entry name" value="GGDEF"/>
    <property type="match status" value="1"/>
</dbReference>
<dbReference type="GO" id="GO:0007165">
    <property type="term" value="P:signal transduction"/>
    <property type="evidence" value="ECO:0007669"/>
    <property type="project" value="InterPro"/>
</dbReference>
<feature type="domain" description="GGDEF" evidence="3">
    <location>
        <begin position="421"/>
        <end position="553"/>
    </location>
</feature>
<dbReference type="InterPro" id="IPR050469">
    <property type="entry name" value="Diguanylate_Cyclase"/>
</dbReference>
<organism evidence="4 5">
    <name type="scientific">Christensenella hongkongensis</name>
    <dbReference type="NCBI Taxonomy" id="270498"/>
    <lineage>
        <taxon>Bacteria</taxon>
        <taxon>Bacillati</taxon>
        <taxon>Bacillota</taxon>
        <taxon>Clostridia</taxon>
        <taxon>Christensenellales</taxon>
        <taxon>Christensenellaceae</taxon>
        <taxon>Christensenella</taxon>
    </lineage>
</organism>
<dbReference type="GO" id="GO:1902201">
    <property type="term" value="P:negative regulation of bacterial-type flagellum-dependent cell motility"/>
    <property type="evidence" value="ECO:0007669"/>
    <property type="project" value="TreeGrafter"/>
</dbReference>
<dbReference type="Gene3D" id="3.30.70.270">
    <property type="match status" value="1"/>
</dbReference>
<dbReference type="Pfam" id="PF00990">
    <property type="entry name" value="GGDEF"/>
    <property type="match status" value="1"/>
</dbReference>
<evidence type="ECO:0000313" key="4">
    <source>
        <dbReference type="EMBL" id="KKI50630.1"/>
    </source>
</evidence>
<dbReference type="PROSITE" id="PS50885">
    <property type="entry name" value="HAMP"/>
    <property type="match status" value="1"/>
</dbReference>
<keyword evidence="5" id="KW-1185">Reference proteome</keyword>
<dbReference type="CDD" id="cd01949">
    <property type="entry name" value="GGDEF"/>
    <property type="match status" value="1"/>
</dbReference>
<dbReference type="Gene3D" id="6.10.340.10">
    <property type="match status" value="1"/>
</dbReference>
<reference evidence="4 5" key="1">
    <citation type="submission" date="2015-04" db="EMBL/GenBank/DDBJ databases">
        <title>Draft genome sequence of bacteremic isolate Catabacter hongkongensis type strain HKU16T.</title>
        <authorList>
            <person name="Lau S.K."/>
            <person name="Teng J.L."/>
            <person name="Huang Y."/>
            <person name="Curreem S.O."/>
            <person name="Tsui S.K."/>
            <person name="Woo P.C."/>
        </authorList>
    </citation>
    <scope>NUCLEOTIDE SEQUENCE [LARGE SCALE GENOMIC DNA]</scope>
    <source>
        <strain evidence="4 5">HKU16</strain>
    </source>
</reference>
<protein>
    <submittedName>
        <fullName evidence="4">Sensory box/GGDEF family protein</fullName>
    </submittedName>
</protein>
<dbReference type="Pfam" id="PF00672">
    <property type="entry name" value="HAMP"/>
    <property type="match status" value="1"/>
</dbReference>
<name>A0A0M2NK65_9FIRM</name>
<dbReference type="Gene3D" id="3.30.450.20">
    <property type="entry name" value="PAS domain"/>
    <property type="match status" value="1"/>
</dbReference>
<dbReference type="SMART" id="SM00304">
    <property type="entry name" value="HAMP"/>
    <property type="match status" value="1"/>
</dbReference>
<dbReference type="STRING" id="270498.CHK_1924"/>
<dbReference type="GO" id="GO:0043709">
    <property type="term" value="P:cell adhesion involved in single-species biofilm formation"/>
    <property type="evidence" value="ECO:0007669"/>
    <property type="project" value="TreeGrafter"/>
</dbReference>
<dbReference type="PANTHER" id="PTHR45138:SF9">
    <property type="entry name" value="DIGUANYLATE CYCLASE DGCM-RELATED"/>
    <property type="match status" value="1"/>
</dbReference>
<dbReference type="RefSeq" id="WP_046443773.1">
    <property type="nucleotide sequence ID" value="NZ_LAYJ01000103.1"/>
</dbReference>
<dbReference type="Pfam" id="PF22673">
    <property type="entry name" value="MCP-like_PDC_1"/>
    <property type="match status" value="1"/>
</dbReference>
<dbReference type="PROSITE" id="PS50887">
    <property type="entry name" value="GGDEF"/>
    <property type="match status" value="1"/>
</dbReference>
<evidence type="ECO:0000259" key="2">
    <source>
        <dbReference type="PROSITE" id="PS50885"/>
    </source>
</evidence>
<dbReference type="Proteomes" id="UP000034076">
    <property type="component" value="Unassembled WGS sequence"/>
</dbReference>
<keyword evidence="1" id="KW-1133">Transmembrane helix</keyword>
<dbReference type="SUPFAM" id="SSF158472">
    <property type="entry name" value="HAMP domain-like"/>
    <property type="match status" value="1"/>
</dbReference>
<dbReference type="InterPro" id="IPR003660">
    <property type="entry name" value="HAMP_dom"/>
</dbReference>
<dbReference type="AlphaFoldDB" id="A0A0M2NK65"/>
<dbReference type="InterPro" id="IPR029787">
    <property type="entry name" value="Nucleotide_cyclase"/>
</dbReference>
<dbReference type="CDD" id="cd12912">
    <property type="entry name" value="PDC2_MCP_like"/>
    <property type="match status" value="1"/>
</dbReference>
<sequence length="553" mass="61694">MKSIQTKFVVLILGCVLLSSVVIGGAGIYNAQKVVDNDSAQIMNLLCNERAQNIDALLSRIEQSVDTLANYSMEELEDVDRFKTDSSYVDEYTEYIQNVAVNAANNTEGALAVYIRYNPDFSESTSGLFWSKTALDGSFQELTPTDFSSYNPDDIEHVGWYYVPVKSGKATWMAPYMNKNINVQMISYVVPLYANNTTIGVVGMDIDFDVIKNIVQDTKVYDSGYAFLTDESANVMYHKTIEMGTPMGSLENSLIPVAEELKNGGNSTYLFSYTWNGEEKQMALESLRNGMRLAITAPASEIDKAKNDLILQISVAVIAISALAVLLTVLLTRRIVRPLKELNAAARQIAEGDLSVTLSHQTKDEVGTLADSFQQTVNHLQEYIGYINGLAYRDGLTGCRNKTAYQDAADALEEKMRTGRPEFAVIVFDLNNLKTVNDTCGHDFGDMLLIDACKLICKVFKRSPVYRVGGDEFVVILENDEYEHYTEILERFECAVEEFNANARPGGEINIARGIALYEENMDLTFADVFKRADSAMYQNKMALKRKEDEEQG</sequence>
<dbReference type="SUPFAM" id="SSF55073">
    <property type="entry name" value="Nucleotide cyclase"/>
    <property type="match status" value="1"/>
</dbReference>
<dbReference type="GO" id="GO:0005886">
    <property type="term" value="C:plasma membrane"/>
    <property type="evidence" value="ECO:0007669"/>
    <property type="project" value="TreeGrafter"/>
</dbReference>
<feature type="transmembrane region" description="Helical" evidence="1">
    <location>
        <begin position="309"/>
        <end position="331"/>
    </location>
</feature>
<dbReference type="InterPro" id="IPR000160">
    <property type="entry name" value="GGDEF_dom"/>
</dbReference>
<feature type="domain" description="HAMP" evidence="2">
    <location>
        <begin position="333"/>
        <end position="385"/>
    </location>
</feature>
<evidence type="ECO:0000256" key="1">
    <source>
        <dbReference type="SAM" id="Phobius"/>
    </source>
</evidence>
<gene>
    <name evidence="4" type="ORF">CHK_1924</name>
</gene>
<dbReference type="PANTHER" id="PTHR45138">
    <property type="entry name" value="REGULATORY COMPONENTS OF SENSORY TRANSDUCTION SYSTEM"/>
    <property type="match status" value="1"/>
</dbReference>
<keyword evidence="1" id="KW-0472">Membrane</keyword>
<dbReference type="PATRIC" id="fig|270498.16.peg.1612"/>
<comment type="caution">
    <text evidence="4">The sequence shown here is derived from an EMBL/GenBank/DDBJ whole genome shotgun (WGS) entry which is preliminary data.</text>
</comment>